<dbReference type="EMBL" id="MCGT01000005">
    <property type="protein sequence ID" value="ORX59653.1"/>
    <property type="molecule type" value="Genomic_DNA"/>
</dbReference>
<evidence type="ECO:0000256" key="5">
    <source>
        <dbReference type="ARBA" id="ARBA00023128"/>
    </source>
</evidence>
<dbReference type="PANTHER" id="PTHR36959:SF2">
    <property type="entry name" value="ALTERED INHERITANCE OF MITOCHONDRIA PROTEIN 24, MITOCHONDRIAL"/>
    <property type="match status" value="1"/>
</dbReference>
<evidence type="ECO:0000256" key="1">
    <source>
        <dbReference type="ARBA" id="ARBA00004173"/>
    </source>
</evidence>
<keyword evidence="4" id="KW-0809">Transit peptide</keyword>
<gene>
    <name evidence="7" type="ORF">DM01DRAFT_1405163</name>
</gene>
<keyword evidence="8" id="KW-1185">Reference proteome</keyword>
<comment type="similarity">
    <text evidence="2 6">Belongs to the AIM24 family.</text>
</comment>
<sequence>MHRSVVQLAKTRATCLPALSTRSYVGLAYQETPSTVHTIDRSLKSFQHTSASQPGSTISDVGQDTITEDHSEPVFDIVSSGVGSALLVKLPPDTEITASTGSALGASSRVTSKLTVEGSLVNATGRALVGDPLFYQKFYTKQQPGDVLLAPHRMGEITTIQLKGSTKYVVRRDAFLAKTQKVTLELGLDGMKSKNSGLLNKLVHTVTGPGTLAVSHYGGLYRLSLAAGEEYLVNPRNLIVWDRRTTPTRLHSSDPIVPSPRSPLRRFAVVRNIAESPSLQPKLQLLNSWTKLIRNTLLGAPDFVRIKGPGDFYLASRVEPRWERSRLMNALGSLNDSSAQLFDHAFPNPAPGDTVSRREERGAFSQMLNAITKSSSHPGYAAKSINGQPSFYVEIGPHGKATFQSTKPEPLP</sequence>
<dbReference type="Pfam" id="PF01987">
    <property type="entry name" value="AIM24"/>
    <property type="match status" value="1"/>
</dbReference>
<dbReference type="AlphaFoldDB" id="A0A1X2GRD6"/>
<evidence type="ECO:0000256" key="6">
    <source>
        <dbReference type="RuleBase" id="RU363045"/>
    </source>
</evidence>
<reference evidence="7 8" key="1">
    <citation type="submission" date="2016-07" db="EMBL/GenBank/DDBJ databases">
        <title>Pervasive Adenine N6-methylation of Active Genes in Fungi.</title>
        <authorList>
            <consortium name="DOE Joint Genome Institute"/>
            <person name="Mondo S.J."/>
            <person name="Dannebaum R.O."/>
            <person name="Kuo R.C."/>
            <person name="Labutti K."/>
            <person name="Haridas S."/>
            <person name="Kuo A."/>
            <person name="Salamov A."/>
            <person name="Ahrendt S.R."/>
            <person name="Lipzen A."/>
            <person name="Sullivan W."/>
            <person name="Andreopoulos W.B."/>
            <person name="Clum A."/>
            <person name="Lindquist E."/>
            <person name="Daum C."/>
            <person name="Ramamoorthy G.K."/>
            <person name="Gryganskyi A."/>
            <person name="Culley D."/>
            <person name="Magnuson J.K."/>
            <person name="James T.Y."/>
            <person name="O'Malley M.A."/>
            <person name="Stajich J.E."/>
            <person name="Spatafora J.W."/>
            <person name="Visel A."/>
            <person name="Grigoriev I.V."/>
        </authorList>
    </citation>
    <scope>NUCLEOTIDE SEQUENCE [LARGE SCALE GENOMIC DNA]</scope>
    <source>
        <strain evidence="7 8">NRRL 3301</strain>
    </source>
</reference>
<dbReference type="GO" id="GO:0005743">
    <property type="term" value="C:mitochondrial inner membrane"/>
    <property type="evidence" value="ECO:0007669"/>
    <property type="project" value="TreeGrafter"/>
</dbReference>
<dbReference type="InterPro" id="IPR036983">
    <property type="entry name" value="AIM24_sf"/>
</dbReference>
<dbReference type="SUPFAM" id="SSF51219">
    <property type="entry name" value="TRAP-like"/>
    <property type="match status" value="1"/>
</dbReference>
<dbReference type="OrthoDB" id="1705416at2759"/>
<name>A0A1X2GRD6_9FUNG</name>
<accession>A0A1X2GRD6</accession>
<keyword evidence="5 6" id="KW-0496">Mitochondrion</keyword>
<dbReference type="Gene3D" id="3.60.160.10">
    <property type="entry name" value="Mitochondrial biogenesis AIM24"/>
    <property type="match status" value="1"/>
</dbReference>
<dbReference type="PANTHER" id="PTHR36959">
    <property type="entry name" value="ALTERED INHERITANCE OF MITOCHONDRIA PROTEIN 24, MITOCHONDRIAL"/>
    <property type="match status" value="1"/>
</dbReference>
<evidence type="ECO:0000256" key="4">
    <source>
        <dbReference type="ARBA" id="ARBA00022946"/>
    </source>
</evidence>
<dbReference type="STRING" id="101127.A0A1X2GRD6"/>
<organism evidence="7 8">
    <name type="scientific">Hesseltinella vesiculosa</name>
    <dbReference type="NCBI Taxonomy" id="101127"/>
    <lineage>
        <taxon>Eukaryota</taxon>
        <taxon>Fungi</taxon>
        <taxon>Fungi incertae sedis</taxon>
        <taxon>Mucoromycota</taxon>
        <taxon>Mucoromycotina</taxon>
        <taxon>Mucoromycetes</taxon>
        <taxon>Mucorales</taxon>
        <taxon>Cunninghamellaceae</taxon>
        <taxon>Hesseltinella</taxon>
    </lineage>
</organism>
<evidence type="ECO:0000313" key="7">
    <source>
        <dbReference type="EMBL" id="ORX59653.1"/>
    </source>
</evidence>
<evidence type="ECO:0000313" key="8">
    <source>
        <dbReference type="Proteomes" id="UP000242146"/>
    </source>
</evidence>
<dbReference type="GO" id="GO:0007007">
    <property type="term" value="P:inner mitochondrial membrane organization"/>
    <property type="evidence" value="ECO:0007669"/>
    <property type="project" value="TreeGrafter"/>
</dbReference>
<comment type="subcellular location">
    <subcellularLocation>
        <location evidence="1 6">Mitochondrion</location>
    </subcellularLocation>
</comment>
<dbReference type="Proteomes" id="UP000242146">
    <property type="component" value="Unassembled WGS sequence"/>
</dbReference>
<dbReference type="InterPro" id="IPR016031">
    <property type="entry name" value="Trp_RNA-bd_attenuator-like_dom"/>
</dbReference>
<evidence type="ECO:0000256" key="3">
    <source>
        <dbReference type="ARBA" id="ARBA00013287"/>
    </source>
</evidence>
<comment type="caution">
    <text evidence="7">The sequence shown here is derived from an EMBL/GenBank/DDBJ whole genome shotgun (WGS) entry which is preliminary data.</text>
</comment>
<evidence type="ECO:0000256" key="2">
    <source>
        <dbReference type="ARBA" id="ARBA00009322"/>
    </source>
</evidence>
<protein>
    <recommendedName>
        <fullName evidence="3 6">Altered inheritance of mitochondria protein 24, mitochondrial</fullName>
    </recommendedName>
</protein>
<dbReference type="InterPro" id="IPR002838">
    <property type="entry name" value="AIM24"/>
</dbReference>
<proteinExistence type="inferred from homology"/>